<reference evidence="6" key="3">
    <citation type="journal article" date="2017" name="Nature">
        <title>Genome sequence of the progenitor of the wheat D genome Aegilops tauschii.</title>
        <authorList>
            <person name="Luo M.C."/>
            <person name="Gu Y.Q."/>
            <person name="Puiu D."/>
            <person name="Wang H."/>
            <person name="Twardziok S.O."/>
            <person name="Deal K.R."/>
            <person name="Huo N."/>
            <person name="Zhu T."/>
            <person name="Wang L."/>
            <person name="Wang Y."/>
            <person name="McGuire P.E."/>
            <person name="Liu S."/>
            <person name="Long H."/>
            <person name="Ramasamy R.K."/>
            <person name="Rodriguez J.C."/>
            <person name="Van S.L."/>
            <person name="Yuan L."/>
            <person name="Wang Z."/>
            <person name="Xia Z."/>
            <person name="Xiao L."/>
            <person name="Anderson O.D."/>
            <person name="Ouyang S."/>
            <person name="Liang Y."/>
            <person name="Zimin A.V."/>
            <person name="Pertea G."/>
            <person name="Qi P."/>
            <person name="Bennetzen J.L."/>
            <person name="Dai X."/>
            <person name="Dawson M.W."/>
            <person name="Muller H.G."/>
            <person name="Kugler K."/>
            <person name="Rivarola-Duarte L."/>
            <person name="Spannagl M."/>
            <person name="Mayer K.F.X."/>
            <person name="Lu F.H."/>
            <person name="Bevan M.W."/>
            <person name="Leroy P."/>
            <person name="Li P."/>
            <person name="You F.M."/>
            <person name="Sun Q."/>
            <person name="Liu Z."/>
            <person name="Lyons E."/>
            <person name="Wicker T."/>
            <person name="Salzberg S.L."/>
            <person name="Devos K.M."/>
            <person name="Dvorak J."/>
        </authorList>
    </citation>
    <scope>NUCLEOTIDE SEQUENCE [LARGE SCALE GENOMIC DNA]</scope>
    <source>
        <strain evidence="6">cv. AL8/78</strain>
    </source>
</reference>
<reference evidence="6" key="5">
    <citation type="journal article" date="2021" name="G3 (Bethesda)">
        <title>Aegilops tauschii genome assembly Aet v5.0 features greater sequence contiguity and improved annotation.</title>
        <authorList>
            <person name="Wang L."/>
            <person name="Zhu T."/>
            <person name="Rodriguez J.C."/>
            <person name="Deal K.R."/>
            <person name="Dubcovsky J."/>
            <person name="McGuire P.E."/>
            <person name="Lux T."/>
            <person name="Spannagl M."/>
            <person name="Mayer K.F.X."/>
            <person name="Baldrich P."/>
            <person name="Meyers B.C."/>
            <person name="Huo N."/>
            <person name="Gu Y.Q."/>
            <person name="Zhou H."/>
            <person name="Devos K.M."/>
            <person name="Bennetzen J.L."/>
            <person name="Unver T."/>
            <person name="Budak H."/>
            <person name="Gulick P.J."/>
            <person name="Galiba G."/>
            <person name="Kalapos B."/>
            <person name="Nelson D.R."/>
            <person name="Li P."/>
            <person name="You F.M."/>
            <person name="Luo M.C."/>
            <person name="Dvorak J."/>
        </authorList>
    </citation>
    <scope>NUCLEOTIDE SEQUENCE [LARGE SCALE GENOMIC DNA]</scope>
    <source>
        <strain evidence="6">cv. AL8/78</strain>
    </source>
</reference>
<dbReference type="GO" id="GO:0070476">
    <property type="term" value="P:rRNA (guanine-N7)-methylation"/>
    <property type="evidence" value="ECO:0007669"/>
    <property type="project" value="InterPro"/>
</dbReference>
<feature type="compositionally biased region" description="Basic residues" evidence="4">
    <location>
        <begin position="218"/>
        <end position="230"/>
    </location>
</feature>
<feature type="domain" description="18S rRNA (guanine(1575)-N(7))-methyltransferase Bud23 C-terminal" evidence="5">
    <location>
        <begin position="173"/>
        <end position="263"/>
    </location>
</feature>
<dbReference type="SUPFAM" id="SSF53335">
    <property type="entry name" value="S-adenosyl-L-methionine-dependent methyltransferases"/>
    <property type="match status" value="1"/>
</dbReference>
<proteinExistence type="predicted"/>
<dbReference type="GO" id="GO:0016435">
    <property type="term" value="F:rRNA (guanine) methyltransferase activity"/>
    <property type="evidence" value="ECO:0007669"/>
    <property type="project" value="InterPro"/>
</dbReference>
<feature type="region of interest" description="Disordered" evidence="4">
    <location>
        <begin position="184"/>
        <end position="265"/>
    </location>
</feature>
<keyword evidence="7" id="KW-1185">Reference proteome</keyword>
<dbReference type="InterPro" id="IPR039769">
    <property type="entry name" value="Bud23-like"/>
</dbReference>
<dbReference type="Gramene" id="AET6Gv20916900.6">
    <property type="protein sequence ID" value="AET6Gv20916900.6"/>
    <property type="gene ID" value="AET6Gv20916900"/>
</dbReference>
<evidence type="ECO:0000256" key="2">
    <source>
        <dbReference type="ARBA" id="ARBA00022679"/>
    </source>
</evidence>
<evidence type="ECO:0000256" key="3">
    <source>
        <dbReference type="ARBA" id="ARBA00022691"/>
    </source>
</evidence>
<reference evidence="7" key="2">
    <citation type="journal article" date="2017" name="Nat. Plants">
        <title>The Aegilops tauschii genome reveals multiple impacts of transposons.</title>
        <authorList>
            <person name="Zhao G."/>
            <person name="Zou C."/>
            <person name="Li K."/>
            <person name="Wang K."/>
            <person name="Li T."/>
            <person name="Gao L."/>
            <person name="Zhang X."/>
            <person name="Wang H."/>
            <person name="Yang Z."/>
            <person name="Liu X."/>
            <person name="Jiang W."/>
            <person name="Mao L."/>
            <person name="Kong X."/>
            <person name="Jiao Y."/>
            <person name="Jia J."/>
        </authorList>
    </citation>
    <scope>NUCLEOTIDE SEQUENCE [LARGE SCALE GENOMIC DNA]</scope>
    <source>
        <strain evidence="7">cv. AL8/78</strain>
    </source>
</reference>
<feature type="compositionally biased region" description="Acidic residues" evidence="4">
    <location>
        <begin position="191"/>
        <end position="207"/>
    </location>
</feature>
<dbReference type="PANTHER" id="PTHR12734">
    <property type="entry name" value="METHYLTRANSFERASE-RELATED"/>
    <property type="match status" value="1"/>
</dbReference>
<dbReference type="InterPro" id="IPR029063">
    <property type="entry name" value="SAM-dependent_MTases_sf"/>
</dbReference>
<dbReference type="Proteomes" id="UP000015105">
    <property type="component" value="Chromosome 6D"/>
</dbReference>
<feature type="compositionally biased region" description="Basic and acidic residues" evidence="4">
    <location>
        <begin position="231"/>
        <end position="240"/>
    </location>
</feature>
<organism evidence="6 7">
    <name type="scientific">Aegilops tauschii subsp. strangulata</name>
    <name type="common">Goatgrass</name>
    <dbReference type="NCBI Taxonomy" id="200361"/>
    <lineage>
        <taxon>Eukaryota</taxon>
        <taxon>Viridiplantae</taxon>
        <taxon>Streptophyta</taxon>
        <taxon>Embryophyta</taxon>
        <taxon>Tracheophyta</taxon>
        <taxon>Spermatophyta</taxon>
        <taxon>Magnoliopsida</taxon>
        <taxon>Liliopsida</taxon>
        <taxon>Poales</taxon>
        <taxon>Poaceae</taxon>
        <taxon>BOP clade</taxon>
        <taxon>Pooideae</taxon>
        <taxon>Triticodae</taxon>
        <taxon>Triticeae</taxon>
        <taxon>Triticinae</taxon>
        <taxon>Aegilops</taxon>
    </lineage>
</organism>
<dbReference type="Pfam" id="PF12589">
    <property type="entry name" value="WBS_methylT"/>
    <property type="match status" value="1"/>
</dbReference>
<protein>
    <recommendedName>
        <fullName evidence="5">18S rRNA (guanine(1575)-N(7))-methyltransferase Bud23 C-terminal domain-containing protein</fullName>
    </recommendedName>
</protein>
<reference evidence="6" key="4">
    <citation type="submission" date="2019-03" db="UniProtKB">
        <authorList>
            <consortium name="EnsemblPlants"/>
        </authorList>
    </citation>
    <scope>IDENTIFICATION</scope>
</reference>
<evidence type="ECO:0000256" key="4">
    <source>
        <dbReference type="SAM" id="MobiDB-lite"/>
    </source>
</evidence>
<name>A0A453PYH7_AEGTS</name>
<dbReference type="GO" id="GO:0005730">
    <property type="term" value="C:nucleolus"/>
    <property type="evidence" value="ECO:0007669"/>
    <property type="project" value="TreeGrafter"/>
</dbReference>
<evidence type="ECO:0000313" key="7">
    <source>
        <dbReference type="Proteomes" id="UP000015105"/>
    </source>
</evidence>
<dbReference type="AlphaFoldDB" id="A0A453PYH7"/>
<keyword evidence="3" id="KW-0949">S-adenosyl-L-methionine</keyword>
<dbReference type="InterPro" id="IPR022238">
    <property type="entry name" value="Bud23_C"/>
</dbReference>
<keyword evidence="1" id="KW-0489">Methyltransferase</keyword>
<reference evidence="7" key="1">
    <citation type="journal article" date="2014" name="Science">
        <title>Ancient hybridizations among the ancestral genomes of bread wheat.</title>
        <authorList>
            <consortium name="International Wheat Genome Sequencing Consortium,"/>
            <person name="Marcussen T."/>
            <person name="Sandve S.R."/>
            <person name="Heier L."/>
            <person name="Spannagl M."/>
            <person name="Pfeifer M."/>
            <person name="Jakobsen K.S."/>
            <person name="Wulff B.B."/>
            <person name="Steuernagel B."/>
            <person name="Mayer K.F."/>
            <person name="Olsen O.A."/>
        </authorList>
    </citation>
    <scope>NUCLEOTIDE SEQUENCE [LARGE SCALE GENOMIC DNA]</scope>
    <source>
        <strain evidence="7">cv. AL8/78</strain>
    </source>
</reference>
<evidence type="ECO:0000259" key="5">
    <source>
        <dbReference type="Pfam" id="PF12589"/>
    </source>
</evidence>
<keyword evidence="2" id="KW-0808">Transferase</keyword>
<dbReference type="Gene3D" id="3.40.50.150">
    <property type="entry name" value="Vaccinia Virus protein VP39"/>
    <property type="match status" value="2"/>
</dbReference>
<evidence type="ECO:0000256" key="1">
    <source>
        <dbReference type="ARBA" id="ARBA00022603"/>
    </source>
</evidence>
<evidence type="ECO:0000313" key="6">
    <source>
        <dbReference type="EnsemblPlants" id="AET6Gv20916900.6"/>
    </source>
</evidence>
<accession>A0A453PYH7</accession>
<dbReference type="PANTHER" id="PTHR12734:SF0">
    <property type="entry name" value="18S RRNA (GUANINE-N(7))-METHYLTRANSFERASE-RELATED"/>
    <property type="match status" value="1"/>
</dbReference>
<dbReference type="EnsemblPlants" id="AET6Gv20916900.6">
    <property type="protein sequence ID" value="AET6Gv20916900.6"/>
    <property type="gene ID" value="AET6Gv20916900"/>
</dbReference>
<sequence length="265" mass="29525">MPRPEVQAPPEIFYNESEARKYTTSSRIIEIQARISERALELLALPDDGVPKMLLDIDVALERETEGDLLLADMGEGLGLRPGVMDGAISISAVQWLCNADKSSHEPRLRLKAFFGSLYRCLARGARAVLQFYADNVKQTEMLVSFAMKAGFAGGVVIDWPHSSKAKKSYLVLTCGTSSIASLPKGKGEDGEMCSSDDDDDGDESNDDQTVGTYGRNRSNKRQKVNKKNGRGKDWLLRKKEQMRKRGRDVPADTKYTGRKRKTRF</sequence>